<dbReference type="InterPro" id="IPR050430">
    <property type="entry name" value="Peptidase_S1"/>
</dbReference>
<dbReference type="PROSITE" id="PS50240">
    <property type="entry name" value="TRYPSIN_DOM"/>
    <property type="match status" value="1"/>
</dbReference>
<evidence type="ECO:0000313" key="9">
    <source>
        <dbReference type="Proteomes" id="UP000823941"/>
    </source>
</evidence>
<evidence type="ECO:0000256" key="6">
    <source>
        <dbReference type="SAM" id="SignalP"/>
    </source>
</evidence>
<keyword evidence="6" id="KW-0732">Signal</keyword>
<dbReference type="PRINTS" id="PR00722">
    <property type="entry name" value="CHYMOTRYPSIN"/>
</dbReference>
<organism evidence="8 9">
    <name type="scientific">Plutella xylostella</name>
    <name type="common">Diamondback moth</name>
    <name type="synonym">Plutella maculipennis</name>
    <dbReference type="NCBI Taxonomy" id="51655"/>
    <lineage>
        <taxon>Eukaryota</taxon>
        <taxon>Metazoa</taxon>
        <taxon>Ecdysozoa</taxon>
        <taxon>Arthropoda</taxon>
        <taxon>Hexapoda</taxon>
        <taxon>Insecta</taxon>
        <taxon>Pterygota</taxon>
        <taxon>Neoptera</taxon>
        <taxon>Endopterygota</taxon>
        <taxon>Lepidoptera</taxon>
        <taxon>Glossata</taxon>
        <taxon>Ditrysia</taxon>
        <taxon>Yponomeutoidea</taxon>
        <taxon>Plutellidae</taxon>
        <taxon>Plutella</taxon>
    </lineage>
</organism>
<keyword evidence="9" id="KW-1185">Reference proteome</keyword>
<dbReference type="InterPro" id="IPR001254">
    <property type="entry name" value="Trypsin_dom"/>
</dbReference>
<dbReference type="InterPro" id="IPR043504">
    <property type="entry name" value="Peptidase_S1_PA_chymotrypsin"/>
</dbReference>
<dbReference type="Gene3D" id="2.40.10.10">
    <property type="entry name" value="Trypsin-like serine proteases"/>
    <property type="match status" value="1"/>
</dbReference>
<dbReference type="SUPFAM" id="SSF50494">
    <property type="entry name" value="Trypsin-like serine proteases"/>
    <property type="match status" value="1"/>
</dbReference>
<dbReference type="EMBL" id="JAHIBW010000013">
    <property type="protein sequence ID" value="KAG7305669.1"/>
    <property type="molecule type" value="Genomic_DNA"/>
</dbReference>
<dbReference type="Proteomes" id="UP000823941">
    <property type="component" value="Chromosome 13"/>
</dbReference>
<dbReference type="Pfam" id="PF00089">
    <property type="entry name" value="Trypsin"/>
    <property type="match status" value="1"/>
</dbReference>
<proteinExistence type="inferred from homology"/>
<reference evidence="8 9" key="1">
    <citation type="submission" date="2021-06" db="EMBL/GenBank/DDBJ databases">
        <title>A haploid diamondback moth (Plutella xylostella L.) genome assembly resolves 31 chromosomes and identifies a diamide resistance mutation.</title>
        <authorList>
            <person name="Ward C.M."/>
            <person name="Perry K.D."/>
            <person name="Baker G."/>
            <person name="Powis K."/>
            <person name="Heckel D.G."/>
            <person name="Baxter S.W."/>
        </authorList>
    </citation>
    <scope>NUCLEOTIDE SEQUENCE [LARGE SCALE GENOMIC DNA]</scope>
    <source>
        <strain evidence="8 9">LV</strain>
        <tissue evidence="8">Single pupa</tissue>
    </source>
</reference>
<protein>
    <recommendedName>
        <fullName evidence="7">Peptidase S1 domain-containing protein</fullName>
    </recommendedName>
</protein>
<dbReference type="InterPro" id="IPR001314">
    <property type="entry name" value="Peptidase_S1A"/>
</dbReference>
<dbReference type="PROSITE" id="PS00134">
    <property type="entry name" value="TRYPSIN_HIS"/>
    <property type="match status" value="1"/>
</dbReference>
<comment type="caution">
    <text evidence="8">The sequence shown here is derived from an EMBL/GenBank/DDBJ whole genome shotgun (WGS) entry which is preliminary data.</text>
</comment>
<name>A0ABQ7QKC9_PLUXY</name>
<evidence type="ECO:0000256" key="1">
    <source>
        <dbReference type="ARBA" id="ARBA00007664"/>
    </source>
</evidence>
<evidence type="ECO:0000313" key="8">
    <source>
        <dbReference type="EMBL" id="KAG7305669.1"/>
    </source>
</evidence>
<keyword evidence="3" id="KW-0378">Hydrolase</keyword>
<keyword evidence="4" id="KW-0720">Serine protease</keyword>
<dbReference type="SMART" id="SM00020">
    <property type="entry name" value="Tryp_SPc"/>
    <property type="match status" value="1"/>
</dbReference>
<keyword evidence="5" id="KW-1015">Disulfide bond</keyword>
<dbReference type="CDD" id="cd00190">
    <property type="entry name" value="Tryp_SPc"/>
    <property type="match status" value="1"/>
</dbReference>
<sequence>MSQVLQSLVLLFFIFYSKAECKKHDKAHGVRVDGGKIVGGYNTTIQNIPYQAYLILQKGSGYYQCGGSIINARNILTAAHCVRGMQAVYIRIGSGDSENGGYNYYTTTYVVHPQYNAQTSEYDVAVIKVGQNMRLDGTSTKAVTLARAGSDPPAGTQLLVSGWGATSESGSTSRFLMAVKVPVVARADCSRSYSGITTRMICAGTAAGGKDSCQGDSGGPAVMDSNRVQVGVVSFGIGCARAGYPGVYTNVAAVRRFIDATALL</sequence>
<evidence type="ECO:0000256" key="2">
    <source>
        <dbReference type="ARBA" id="ARBA00022670"/>
    </source>
</evidence>
<accession>A0ABQ7QKC9</accession>
<dbReference type="PANTHER" id="PTHR24276">
    <property type="entry name" value="POLYSERASE-RELATED"/>
    <property type="match status" value="1"/>
</dbReference>
<evidence type="ECO:0000256" key="4">
    <source>
        <dbReference type="ARBA" id="ARBA00022825"/>
    </source>
</evidence>
<gene>
    <name evidence="8" type="ORF">JYU34_009774</name>
</gene>
<feature type="chain" id="PRO_5045985277" description="Peptidase S1 domain-containing protein" evidence="6">
    <location>
        <begin position="20"/>
        <end position="264"/>
    </location>
</feature>
<dbReference type="InterPro" id="IPR018114">
    <property type="entry name" value="TRYPSIN_HIS"/>
</dbReference>
<dbReference type="InterPro" id="IPR009003">
    <property type="entry name" value="Peptidase_S1_PA"/>
</dbReference>
<evidence type="ECO:0000256" key="3">
    <source>
        <dbReference type="ARBA" id="ARBA00022801"/>
    </source>
</evidence>
<keyword evidence="2" id="KW-0645">Protease</keyword>
<feature type="signal peptide" evidence="6">
    <location>
        <begin position="1"/>
        <end position="19"/>
    </location>
</feature>
<comment type="similarity">
    <text evidence="1">Belongs to the peptidase S1 family.</text>
</comment>
<evidence type="ECO:0000256" key="5">
    <source>
        <dbReference type="ARBA" id="ARBA00023157"/>
    </source>
</evidence>
<evidence type="ECO:0000259" key="7">
    <source>
        <dbReference type="PROSITE" id="PS50240"/>
    </source>
</evidence>
<feature type="domain" description="Peptidase S1" evidence="7">
    <location>
        <begin position="37"/>
        <end position="263"/>
    </location>
</feature>
<dbReference type="PANTHER" id="PTHR24276:SF91">
    <property type="entry name" value="AT26814P-RELATED"/>
    <property type="match status" value="1"/>
</dbReference>